<dbReference type="EMBL" id="JACXVP010000005">
    <property type="protein sequence ID" value="KAG5603604.1"/>
    <property type="molecule type" value="Genomic_DNA"/>
</dbReference>
<accession>A0A9J5YWZ2</accession>
<gene>
    <name evidence="1" type="ORF">H5410_025096</name>
</gene>
<dbReference type="Proteomes" id="UP000824120">
    <property type="component" value="Chromosome 5"/>
</dbReference>
<sequence length="93" mass="10616">MKVIHENLRLALEAVVQQRLEPTTQRIPCNATFYELAERSLDEPVNDGMKEHISKVVSSSTPCLFTSWGSYIEEDEILKQSSIYLAIKFDICP</sequence>
<organism evidence="1 2">
    <name type="scientific">Solanum commersonii</name>
    <name type="common">Commerson's wild potato</name>
    <name type="synonym">Commerson's nightshade</name>
    <dbReference type="NCBI Taxonomy" id="4109"/>
    <lineage>
        <taxon>Eukaryota</taxon>
        <taxon>Viridiplantae</taxon>
        <taxon>Streptophyta</taxon>
        <taxon>Embryophyta</taxon>
        <taxon>Tracheophyta</taxon>
        <taxon>Spermatophyta</taxon>
        <taxon>Magnoliopsida</taxon>
        <taxon>eudicotyledons</taxon>
        <taxon>Gunneridae</taxon>
        <taxon>Pentapetalae</taxon>
        <taxon>asterids</taxon>
        <taxon>lamiids</taxon>
        <taxon>Solanales</taxon>
        <taxon>Solanaceae</taxon>
        <taxon>Solanoideae</taxon>
        <taxon>Solaneae</taxon>
        <taxon>Solanum</taxon>
    </lineage>
</organism>
<comment type="caution">
    <text evidence="1">The sequence shown here is derived from an EMBL/GenBank/DDBJ whole genome shotgun (WGS) entry which is preliminary data.</text>
</comment>
<protein>
    <submittedName>
        <fullName evidence="1">Uncharacterized protein</fullName>
    </submittedName>
</protein>
<dbReference type="AlphaFoldDB" id="A0A9J5YWZ2"/>
<evidence type="ECO:0000313" key="2">
    <source>
        <dbReference type="Proteomes" id="UP000824120"/>
    </source>
</evidence>
<proteinExistence type="predicted"/>
<keyword evidence="2" id="KW-1185">Reference proteome</keyword>
<name>A0A9J5YWZ2_SOLCO</name>
<evidence type="ECO:0000313" key="1">
    <source>
        <dbReference type="EMBL" id="KAG5603604.1"/>
    </source>
</evidence>
<reference evidence="1 2" key="1">
    <citation type="submission" date="2020-09" db="EMBL/GenBank/DDBJ databases">
        <title>De no assembly of potato wild relative species, Solanum commersonii.</title>
        <authorList>
            <person name="Cho K."/>
        </authorList>
    </citation>
    <scope>NUCLEOTIDE SEQUENCE [LARGE SCALE GENOMIC DNA]</scope>
    <source>
        <strain evidence="1">LZ3.2</strain>
        <tissue evidence="1">Leaf</tissue>
    </source>
</reference>